<keyword evidence="1" id="KW-0812">Transmembrane</keyword>
<keyword evidence="1" id="KW-1133">Transmembrane helix</keyword>
<protein>
    <submittedName>
        <fullName evidence="2">Uncharacterized protein</fullName>
    </submittedName>
</protein>
<keyword evidence="3" id="KW-1185">Reference proteome</keyword>
<name>A0ABR4GLK4_9EURO</name>
<dbReference type="EMBL" id="JBFTWV010000005">
    <property type="protein sequence ID" value="KAL2799925.1"/>
    <property type="molecule type" value="Genomic_DNA"/>
</dbReference>
<keyword evidence="1" id="KW-0472">Membrane</keyword>
<evidence type="ECO:0000313" key="3">
    <source>
        <dbReference type="Proteomes" id="UP001610563"/>
    </source>
</evidence>
<accession>A0ABR4GLK4</accession>
<proteinExistence type="predicted"/>
<sequence length="177" mass="19544">MSLAPTITMKNELGSGTDLFRKERPEWENVRVGITYSGWRPEALRYGSNTAYTVTEYAMQRSSHFKMITFKGVEVDLYIQCDQPTPAQTTGLFLLSTGAGNFGPEQAGSAQFRRPFSGLIPPFSALRVSECGSENSPRGKLKPVPPANDFENPSGTGSGFVLLFMIAILCLLRKRRL</sequence>
<comment type="caution">
    <text evidence="2">The sequence shown here is derived from an EMBL/GenBank/DDBJ whole genome shotgun (WGS) entry which is preliminary data.</text>
</comment>
<evidence type="ECO:0000256" key="1">
    <source>
        <dbReference type="SAM" id="Phobius"/>
    </source>
</evidence>
<organism evidence="2 3">
    <name type="scientific">Aspergillus keveii</name>
    <dbReference type="NCBI Taxonomy" id="714993"/>
    <lineage>
        <taxon>Eukaryota</taxon>
        <taxon>Fungi</taxon>
        <taxon>Dikarya</taxon>
        <taxon>Ascomycota</taxon>
        <taxon>Pezizomycotina</taxon>
        <taxon>Eurotiomycetes</taxon>
        <taxon>Eurotiomycetidae</taxon>
        <taxon>Eurotiales</taxon>
        <taxon>Aspergillaceae</taxon>
        <taxon>Aspergillus</taxon>
        <taxon>Aspergillus subgen. Nidulantes</taxon>
    </lineage>
</organism>
<gene>
    <name evidence="2" type="ORF">BJX66DRAFT_209740</name>
</gene>
<reference evidence="2 3" key="1">
    <citation type="submission" date="2024-07" db="EMBL/GenBank/DDBJ databases">
        <title>Section-level genome sequencing and comparative genomics of Aspergillus sections Usti and Cavernicolus.</title>
        <authorList>
            <consortium name="Lawrence Berkeley National Laboratory"/>
            <person name="Nybo J.L."/>
            <person name="Vesth T.C."/>
            <person name="Theobald S."/>
            <person name="Frisvad J.C."/>
            <person name="Larsen T.O."/>
            <person name="Kjaerboelling I."/>
            <person name="Rothschild-Mancinelli K."/>
            <person name="Lyhne E.K."/>
            <person name="Kogle M.E."/>
            <person name="Barry K."/>
            <person name="Clum A."/>
            <person name="Na H."/>
            <person name="Ledsgaard L."/>
            <person name="Lin J."/>
            <person name="Lipzen A."/>
            <person name="Kuo A."/>
            <person name="Riley R."/>
            <person name="Mondo S."/>
            <person name="Labutti K."/>
            <person name="Haridas S."/>
            <person name="Pangalinan J."/>
            <person name="Salamov A.A."/>
            <person name="Simmons B.A."/>
            <person name="Magnuson J.K."/>
            <person name="Chen J."/>
            <person name="Drula E."/>
            <person name="Henrissat B."/>
            <person name="Wiebenga A."/>
            <person name="Lubbers R.J."/>
            <person name="Gomes A.C."/>
            <person name="Makela M.R."/>
            <person name="Stajich J."/>
            <person name="Grigoriev I.V."/>
            <person name="Mortensen U.H."/>
            <person name="De Vries R.P."/>
            <person name="Baker S.E."/>
            <person name="Andersen M.R."/>
        </authorList>
    </citation>
    <scope>NUCLEOTIDE SEQUENCE [LARGE SCALE GENOMIC DNA]</scope>
    <source>
        <strain evidence="2 3">CBS 209.92</strain>
    </source>
</reference>
<dbReference type="Proteomes" id="UP001610563">
    <property type="component" value="Unassembled WGS sequence"/>
</dbReference>
<feature type="transmembrane region" description="Helical" evidence="1">
    <location>
        <begin position="155"/>
        <end position="172"/>
    </location>
</feature>
<evidence type="ECO:0000313" key="2">
    <source>
        <dbReference type="EMBL" id="KAL2799925.1"/>
    </source>
</evidence>